<name>A0A2Z4NDA4_9BACT</name>
<dbReference type="RefSeq" id="WP_033178549.1">
    <property type="nucleotide sequence ID" value="NZ_CP030140.1"/>
</dbReference>
<evidence type="ECO:0000313" key="2">
    <source>
        <dbReference type="Proteomes" id="UP000250218"/>
    </source>
</evidence>
<dbReference type="Proteomes" id="UP000250218">
    <property type="component" value="Chromosome"/>
</dbReference>
<evidence type="ECO:0000313" key="1">
    <source>
        <dbReference type="EMBL" id="AWX69507.1"/>
    </source>
</evidence>
<dbReference type="AlphaFoldDB" id="A0A2Z4NDA4"/>
<organism evidence="1 2">
    <name type="scientific">[Mycoplasma] anseris</name>
    <dbReference type="NCBI Taxonomy" id="92400"/>
    <lineage>
        <taxon>Bacteria</taxon>
        <taxon>Bacillati</taxon>
        <taxon>Mycoplasmatota</taxon>
        <taxon>Mycoplasmoidales</taxon>
        <taxon>Metamycoplasmataceae</taxon>
        <taxon>Metamycoplasma</taxon>
    </lineage>
</organism>
<dbReference type="KEGG" id="mane:DP065_01940"/>
<accession>A0A2Z4NDA4</accession>
<reference evidence="2" key="1">
    <citation type="submission" date="2018-06" db="EMBL/GenBank/DDBJ databases">
        <title>Complete genome sequences of Mycoplasma anatis, M. anseris and M. cloacale type strains.</title>
        <authorList>
            <person name="Grozner D."/>
            <person name="Forro B."/>
            <person name="Sulyok K.M."/>
            <person name="Marton S."/>
            <person name="Kreizinger Z."/>
            <person name="Banyai K."/>
            <person name="Gyuranecz M."/>
        </authorList>
    </citation>
    <scope>NUCLEOTIDE SEQUENCE [LARGE SCALE GENOMIC DNA]</scope>
    <source>
        <strain evidence="2">ATCC 49234</strain>
    </source>
</reference>
<sequence length="335" mass="39860">MKKKNWLWITSGIVLMPLLSNIVACKRIDYEENIDDDIIKKEETPKFVFQNEAVKELEKLYERDILQLYVDIKANYRQYRLEWVDLKRHYNILKNKLKNLATEQTIEKNRQSLLNFVRNWLSNNANELQHNPFALFLYKYTLVFQDVDAVLVDINLVFESKEFLQYLKTIDDRLSGKDINLSLFQRAINAVWLFVKQHIYDAQKLTTKADLNSLNVDSDKNSHNHSHAIINLTNELGLWHQKMIEEKANQYEEFKKEYEQNTKLIIDNINHVQWQRNFKIIDETFLKNDSSTTNEILLKSEFLKRGEMIVQSLRKQLLTIAKHEGLSESELNLSY</sequence>
<protein>
    <submittedName>
        <fullName evidence="1">Uncharacterized protein</fullName>
    </submittedName>
</protein>
<dbReference type="EMBL" id="CP030140">
    <property type="protein sequence ID" value="AWX69507.1"/>
    <property type="molecule type" value="Genomic_DNA"/>
</dbReference>
<keyword evidence="2" id="KW-1185">Reference proteome</keyword>
<dbReference type="NCBIfam" id="NF045961">
    <property type="entry name" value="MAG5150_fam_LP"/>
    <property type="match status" value="1"/>
</dbReference>
<gene>
    <name evidence="1" type="ORF">DP065_01940</name>
</gene>
<dbReference type="NCBIfam" id="NF045840">
    <property type="entry name" value="SHxHSH_motif_LP"/>
    <property type="match status" value="1"/>
</dbReference>
<proteinExistence type="predicted"/>